<name>A0ABU7M1I8_9PROT</name>
<gene>
    <name evidence="7" type="ORF">V0U35_10580</name>
</gene>
<evidence type="ECO:0000256" key="3">
    <source>
        <dbReference type="ARBA" id="ARBA00022630"/>
    </source>
</evidence>
<dbReference type="RefSeq" id="WP_330196679.1">
    <property type="nucleotide sequence ID" value="NZ_JAZDRO010000004.1"/>
</dbReference>
<evidence type="ECO:0000256" key="2">
    <source>
        <dbReference type="ARBA" id="ARBA00010139"/>
    </source>
</evidence>
<evidence type="ECO:0000256" key="4">
    <source>
        <dbReference type="ARBA" id="ARBA00022827"/>
    </source>
</evidence>
<dbReference type="Proteomes" id="UP001310692">
    <property type="component" value="Unassembled WGS sequence"/>
</dbReference>
<organism evidence="7 8">
    <name type="scientific">Hyphobacterium marinum</name>
    <dbReference type="NCBI Taxonomy" id="3116574"/>
    <lineage>
        <taxon>Bacteria</taxon>
        <taxon>Pseudomonadati</taxon>
        <taxon>Pseudomonadota</taxon>
        <taxon>Alphaproteobacteria</taxon>
        <taxon>Maricaulales</taxon>
        <taxon>Maricaulaceae</taxon>
        <taxon>Hyphobacterium</taxon>
    </lineage>
</organism>
<dbReference type="Pfam" id="PF13450">
    <property type="entry name" value="NAD_binding_8"/>
    <property type="match status" value="1"/>
</dbReference>
<dbReference type="SUPFAM" id="SSF51905">
    <property type="entry name" value="FAD/NAD(P)-binding domain"/>
    <property type="match status" value="1"/>
</dbReference>
<evidence type="ECO:0000313" key="7">
    <source>
        <dbReference type="EMBL" id="MEE2567120.1"/>
    </source>
</evidence>
<protein>
    <submittedName>
        <fullName evidence="7">NAD(P)/FAD-dependent oxidoreductase</fullName>
        <ecNumber evidence="7">1.14.13.-</ecNumber>
    </submittedName>
</protein>
<comment type="caution">
    <text evidence="7">The sequence shown here is derived from an EMBL/GenBank/DDBJ whole genome shotgun (WGS) entry which is preliminary data.</text>
</comment>
<dbReference type="InterPro" id="IPR020946">
    <property type="entry name" value="Flavin_mOase-like"/>
</dbReference>
<dbReference type="Gene3D" id="3.50.50.60">
    <property type="entry name" value="FAD/NAD(P)-binding domain"/>
    <property type="match status" value="3"/>
</dbReference>
<dbReference type="PANTHER" id="PTHR43872">
    <property type="entry name" value="MONOOXYGENASE, PUTATIVE (AFU_ORTHOLOGUE AFUA_8G02570)-RELATED"/>
    <property type="match status" value="1"/>
</dbReference>
<dbReference type="InterPro" id="IPR051820">
    <property type="entry name" value="FAD-binding_MO"/>
</dbReference>
<evidence type="ECO:0000256" key="6">
    <source>
        <dbReference type="ARBA" id="ARBA00023033"/>
    </source>
</evidence>
<keyword evidence="4" id="KW-0274">FAD</keyword>
<evidence type="ECO:0000313" key="8">
    <source>
        <dbReference type="Proteomes" id="UP001310692"/>
    </source>
</evidence>
<sequence>MTETDLDVLVVGAGISGIAAGYHLQKRAPDQRYAILEAREAVGGTWDLFRYPGIRSDSDMYTFGFAFRPWTDGKVFADGPSIRHYVRDTAERHDIMEKIRFGHRVVSAAWNTGAAHWTVRAETASGPVTLTAKFLVMCSGYYRYDRGHEPEFEGASDFAGEIIHPQKWREDQAYAGKRVAVIGSGATAVTLVPAMAEEAAHVTMIQRSPTYIAGRPSRDVIADTLRKILPEKSAYAISRTKNIALSILFYEMAQRWPGYIRKQIKTYIRGELGEDFDVDRHFTPDYDPWNQRFCLAPDGDFFAALKGGKADIRTDTIERFVPEGVRLSSGETVEADIIIPATGLDILLMGGIELTVDGQVWNAAEHFAYRGMMLSGLPNLAICFGYTNASWTLKIDLTCERVCRLLNHMAREGCDYCVPEPPKDIEPAPLLDFSSGYIQRAIDRMPRQGTKPPWRAYQNYFQDMLAIRYGRLEDGALAFRRAGDVRTDSFAEAAE</sequence>
<dbReference type="PANTHER" id="PTHR43872:SF1">
    <property type="entry name" value="MONOOXYGENASE, PUTATIVE (AFU_ORTHOLOGUE AFUA_8G02570)-RELATED"/>
    <property type="match status" value="1"/>
</dbReference>
<dbReference type="PRINTS" id="PR00411">
    <property type="entry name" value="PNDRDTASEI"/>
</dbReference>
<evidence type="ECO:0000256" key="5">
    <source>
        <dbReference type="ARBA" id="ARBA00023002"/>
    </source>
</evidence>
<dbReference type="EC" id="1.14.13.-" evidence="7"/>
<proteinExistence type="inferred from homology"/>
<keyword evidence="3" id="KW-0285">Flavoprotein</keyword>
<dbReference type="GO" id="GO:0016491">
    <property type="term" value="F:oxidoreductase activity"/>
    <property type="evidence" value="ECO:0007669"/>
    <property type="project" value="UniProtKB-KW"/>
</dbReference>
<comment type="cofactor">
    <cofactor evidence="1">
        <name>FAD</name>
        <dbReference type="ChEBI" id="CHEBI:57692"/>
    </cofactor>
</comment>
<reference evidence="7 8" key="1">
    <citation type="submission" date="2024-01" db="EMBL/GenBank/DDBJ databases">
        <title>Hyphobacterium bacterium isolated from marine sediment.</title>
        <authorList>
            <person name="Zhao S."/>
        </authorList>
    </citation>
    <scope>NUCLEOTIDE SEQUENCE [LARGE SCALE GENOMIC DNA]</scope>
    <source>
        <strain evidence="7 8">Y60-23</strain>
    </source>
</reference>
<evidence type="ECO:0000256" key="1">
    <source>
        <dbReference type="ARBA" id="ARBA00001974"/>
    </source>
</evidence>
<dbReference type="Pfam" id="PF00743">
    <property type="entry name" value="FMO-like"/>
    <property type="match status" value="1"/>
</dbReference>
<accession>A0ABU7M1I8</accession>
<dbReference type="InterPro" id="IPR036188">
    <property type="entry name" value="FAD/NAD-bd_sf"/>
</dbReference>
<dbReference type="EMBL" id="JAZDRO010000004">
    <property type="protein sequence ID" value="MEE2567120.1"/>
    <property type="molecule type" value="Genomic_DNA"/>
</dbReference>
<keyword evidence="6" id="KW-0503">Monooxygenase</keyword>
<keyword evidence="5 7" id="KW-0560">Oxidoreductase</keyword>
<comment type="similarity">
    <text evidence="2">Belongs to the FAD-binding monooxygenase family.</text>
</comment>
<keyword evidence="8" id="KW-1185">Reference proteome</keyword>